<gene>
    <name evidence="3" type="ORF">B0H67DRAFT_485953</name>
</gene>
<feature type="compositionally biased region" description="Low complexity" evidence="2">
    <location>
        <begin position="11"/>
        <end position="30"/>
    </location>
</feature>
<dbReference type="EMBL" id="JAUKUA010000003">
    <property type="protein sequence ID" value="KAK0719962.1"/>
    <property type="molecule type" value="Genomic_DNA"/>
</dbReference>
<evidence type="ECO:0008006" key="5">
    <source>
        <dbReference type="Google" id="ProtNLM"/>
    </source>
</evidence>
<proteinExistence type="predicted"/>
<feature type="region of interest" description="Disordered" evidence="2">
    <location>
        <begin position="202"/>
        <end position="224"/>
    </location>
</feature>
<evidence type="ECO:0000256" key="2">
    <source>
        <dbReference type="SAM" id="MobiDB-lite"/>
    </source>
</evidence>
<evidence type="ECO:0000313" key="3">
    <source>
        <dbReference type="EMBL" id="KAK0719962.1"/>
    </source>
</evidence>
<sequence>MAPREKPPQAPEASSPLSSEELSSPATSAEKYNGTPPVFHNTAIAVAILGPVALLLPGRTRGAFNVQNAILSSSSFWALNQLAHDYTGQSIIVRTNERWARLFQGVASTMDPLPSDRARRTKALMEAERVRREATMEEGERRKVEEARREKARAEKGVLGRLWLGDEEEGWQKRRLEKEREALESGKSYWDLIVEQMVEVWGSKKETEGGEDKKKPEVKPEEKK</sequence>
<dbReference type="AlphaFoldDB" id="A0AA40E036"/>
<name>A0AA40E036_9PEZI</name>
<feature type="coiled-coil region" evidence="1">
    <location>
        <begin position="127"/>
        <end position="157"/>
    </location>
</feature>
<keyword evidence="1" id="KW-0175">Coiled coil</keyword>
<accession>A0AA40E036</accession>
<organism evidence="3 4">
    <name type="scientific">Lasiosphaeris hirsuta</name>
    <dbReference type="NCBI Taxonomy" id="260670"/>
    <lineage>
        <taxon>Eukaryota</taxon>
        <taxon>Fungi</taxon>
        <taxon>Dikarya</taxon>
        <taxon>Ascomycota</taxon>
        <taxon>Pezizomycotina</taxon>
        <taxon>Sordariomycetes</taxon>
        <taxon>Sordariomycetidae</taxon>
        <taxon>Sordariales</taxon>
        <taxon>Lasiosphaeriaceae</taxon>
        <taxon>Lasiosphaeris</taxon>
    </lineage>
</organism>
<dbReference type="Proteomes" id="UP001172102">
    <property type="component" value="Unassembled WGS sequence"/>
</dbReference>
<comment type="caution">
    <text evidence="3">The sequence shown here is derived from an EMBL/GenBank/DDBJ whole genome shotgun (WGS) entry which is preliminary data.</text>
</comment>
<protein>
    <recommendedName>
        <fullName evidence="5">Rhomboid family membrane protein</fullName>
    </recommendedName>
</protein>
<feature type="region of interest" description="Disordered" evidence="2">
    <location>
        <begin position="1"/>
        <end position="34"/>
    </location>
</feature>
<reference evidence="3" key="1">
    <citation type="submission" date="2023-06" db="EMBL/GenBank/DDBJ databases">
        <title>Genome-scale phylogeny and comparative genomics of the fungal order Sordariales.</title>
        <authorList>
            <consortium name="Lawrence Berkeley National Laboratory"/>
            <person name="Hensen N."/>
            <person name="Bonometti L."/>
            <person name="Westerberg I."/>
            <person name="Brannstrom I.O."/>
            <person name="Guillou S."/>
            <person name="Cros-Aarteil S."/>
            <person name="Calhoun S."/>
            <person name="Haridas S."/>
            <person name="Kuo A."/>
            <person name="Mondo S."/>
            <person name="Pangilinan J."/>
            <person name="Riley R."/>
            <person name="Labutti K."/>
            <person name="Andreopoulos B."/>
            <person name="Lipzen A."/>
            <person name="Chen C."/>
            <person name="Yanf M."/>
            <person name="Daum C."/>
            <person name="Ng V."/>
            <person name="Clum A."/>
            <person name="Steindorff A."/>
            <person name="Ohm R."/>
            <person name="Martin F."/>
            <person name="Silar P."/>
            <person name="Natvig D."/>
            <person name="Lalanne C."/>
            <person name="Gautier V."/>
            <person name="Ament-Velasquez S.L."/>
            <person name="Kruys A."/>
            <person name="Hutchinson M.I."/>
            <person name="Powell A.J."/>
            <person name="Barry K."/>
            <person name="Miller A.N."/>
            <person name="Grigoriev I.V."/>
            <person name="Debuchy R."/>
            <person name="Gladieux P."/>
            <person name="Thoren M.H."/>
            <person name="Johannesson H."/>
        </authorList>
    </citation>
    <scope>NUCLEOTIDE SEQUENCE</scope>
    <source>
        <strain evidence="3">SMH4607-1</strain>
    </source>
</reference>
<keyword evidence="4" id="KW-1185">Reference proteome</keyword>
<evidence type="ECO:0000313" key="4">
    <source>
        <dbReference type="Proteomes" id="UP001172102"/>
    </source>
</evidence>
<evidence type="ECO:0000256" key="1">
    <source>
        <dbReference type="SAM" id="Coils"/>
    </source>
</evidence>